<evidence type="ECO:0000313" key="2">
    <source>
        <dbReference type="Proteomes" id="UP001638806"/>
    </source>
</evidence>
<dbReference type="EMBL" id="JBGNUJ010000007">
    <property type="protein sequence ID" value="KAL3957738.1"/>
    <property type="molecule type" value="Genomic_DNA"/>
</dbReference>
<comment type="caution">
    <text evidence="1">The sequence shown here is derived from an EMBL/GenBank/DDBJ whole genome shotgun (WGS) entry which is preliminary data.</text>
</comment>
<proteinExistence type="predicted"/>
<protein>
    <submittedName>
        <fullName evidence="1">Uncharacterized protein</fullName>
    </submittedName>
</protein>
<organism evidence="1 2">
    <name type="scientific">Purpureocillium lilacinum</name>
    <name type="common">Paecilomyces lilacinus</name>
    <dbReference type="NCBI Taxonomy" id="33203"/>
    <lineage>
        <taxon>Eukaryota</taxon>
        <taxon>Fungi</taxon>
        <taxon>Dikarya</taxon>
        <taxon>Ascomycota</taxon>
        <taxon>Pezizomycotina</taxon>
        <taxon>Sordariomycetes</taxon>
        <taxon>Hypocreomycetidae</taxon>
        <taxon>Hypocreales</taxon>
        <taxon>Ophiocordycipitaceae</taxon>
        <taxon>Purpureocillium</taxon>
    </lineage>
</organism>
<sequence length="210" mass="22545">MQVPDHVAPVEAIAEDSQRGISLGAEVETWQHGFSVLQLTWSCCPRRSIKRAMGSGNIEELFNVPIPMRTYSPPRVWGLRPAKASLSAEGHPSRRRFNDSPAARNGMSAPVDSLASGTGPSASRHLHLSRRRCWLSALPALHEPRRPPAGWASRTSEPRVPRERLSCLVLAALVCLQNAAAAAAAASHWGRGALTNSPFCINPAGQLGPG</sequence>
<gene>
    <name evidence="1" type="ORF">ACCO45_008316</name>
</gene>
<name>A0ACC4DP19_PURLI</name>
<dbReference type="Proteomes" id="UP001638806">
    <property type="component" value="Unassembled WGS sequence"/>
</dbReference>
<accession>A0ACC4DP19</accession>
<keyword evidence="2" id="KW-1185">Reference proteome</keyword>
<evidence type="ECO:0000313" key="1">
    <source>
        <dbReference type="EMBL" id="KAL3957738.1"/>
    </source>
</evidence>
<reference evidence="1" key="1">
    <citation type="submission" date="2024-12" db="EMBL/GenBank/DDBJ databases">
        <title>Comparative genomics and development of molecular markers within Purpureocillium lilacinum and among Purpureocillium species.</title>
        <authorList>
            <person name="Yeh Z.-Y."/>
            <person name="Ni N.-T."/>
            <person name="Lo P.-H."/>
            <person name="Mushyakhwo K."/>
            <person name="Lin C.-F."/>
            <person name="Nai Y.-S."/>
        </authorList>
    </citation>
    <scope>NUCLEOTIDE SEQUENCE</scope>
    <source>
        <strain evidence="1">NCHU-NPUST-175</strain>
    </source>
</reference>